<keyword evidence="12" id="KW-1185">Reference proteome</keyword>
<keyword evidence="4" id="KW-0677">Repeat</keyword>
<evidence type="ECO:0000256" key="4">
    <source>
        <dbReference type="ARBA" id="ARBA00022737"/>
    </source>
</evidence>
<dbReference type="Pfam" id="PF07645">
    <property type="entry name" value="EGF_CA"/>
    <property type="match status" value="2"/>
</dbReference>
<dbReference type="Ensembl" id="ENSAPOT00000032109.1">
    <property type="protein sequence ID" value="ENSAPOP00000029483.1"/>
    <property type="gene ID" value="ENSAPOG00000015748.1"/>
</dbReference>
<dbReference type="GO" id="GO:0005576">
    <property type="term" value="C:extracellular region"/>
    <property type="evidence" value="ECO:0007669"/>
    <property type="project" value="UniProtKB-SubCell"/>
</dbReference>
<keyword evidence="5" id="KW-0130">Cell adhesion</keyword>
<dbReference type="SMART" id="SM00181">
    <property type="entry name" value="EGF"/>
    <property type="match status" value="4"/>
</dbReference>
<dbReference type="SUPFAM" id="SSF57184">
    <property type="entry name" value="Growth factor receptor domain"/>
    <property type="match status" value="1"/>
</dbReference>
<dbReference type="PROSITE" id="PS50060">
    <property type="entry name" value="MAM_2"/>
    <property type="match status" value="1"/>
</dbReference>
<dbReference type="Gene3D" id="2.60.120.200">
    <property type="match status" value="1"/>
</dbReference>
<comment type="similarity">
    <text evidence="1">Belongs to the nephronectin family.</text>
</comment>
<dbReference type="Gene3D" id="2.10.25.10">
    <property type="entry name" value="Laminin"/>
    <property type="match status" value="4"/>
</dbReference>
<evidence type="ECO:0000256" key="2">
    <source>
        <dbReference type="ARBA" id="ARBA00022536"/>
    </source>
</evidence>
<evidence type="ECO:0000256" key="5">
    <source>
        <dbReference type="ARBA" id="ARBA00022889"/>
    </source>
</evidence>
<keyword evidence="3" id="KW-0732">Signal</keyword>
<feature type="compositionally biased region" description="Low complexity" evidence="8">
    <location>
        <begin position="213"/>
        <end position="228"/>
    </location>
</feature>
<dbReference type="PROSITE" id="PS50026">
    <property type="entry name" value="EGF_3"/>
    <property type="match status" value="2"/>
</dbReference>
<reference evidence="11" key="2">
    <citation type="submission" date="2025-09" db="UniProtKB">
        <authorList>
            <consortium name="Ensembl"/>
        </authorList>
    </citation>
    <scope>IDENTIFICATION</scope>
</reference>
<evidence type="ECO:0000313" key="12">
    <source>
        <dbReference type="Proteomes" id="UP000257200"/>
    </source>
</evidence>
<dbReference type="InterPro" id="IPR001881">
    <property type="entry name" value="EGF-like_Ca-bd_dom"/>
</dbReference>
<dbReference type="GO" id="GO:0007155">
    <property type="term" value="P:cell adhesion"/>
    <property type="evidence" value="ECO:0007669"/>
    <property type="project" value="UniProtKB-KW"/>
</dbReference>
<dbReference type="PROSITE" id="PS01187">
    <property type="entry name" value="EGF_CA"/>
    <property type="match status" value="2"/>
</dbReference>
<dbReference type="InterPro" id="IPR009030">
    <property type="entry name" value="Growth_fac_rcpt_cys_sf"/>
</dbReference>
<keyword evidence="6" id="KW-1015">Disulfide bond</keyword>
<evidence type="ECO:0000256" key="7">
    <source>
        <dbReference type="PROSITE-ProRule" id="PRU00076"/>
    </source>
</evidence>
<evidence type="ECO:0000259" key="10">
    <source>
        <dbReference type="PROSITE" id="PS50060"/>
    </source>
</evidence>
<evidence type="ECO:0000256" key="6">
    <source>
        <dbReference type="ARBA" id="ARBA00023157"/>
    </source>
</evidence>
<dbReference type="InterPro" id="IPR013320">
    <property type="entry name" value="ConA-like_dom_sf"/>
</dbReference>
<accession>A0A3Q1GGI1</accession>
<dbReference type="InterPro" id="IPR049883">
    <property type="entry name" value="NOTCH1_EGF-like"/>
</dbReference>
<evidence type="ECO:0000256" key="8">
    <source>
        <dbReference type="SAM" id="MobiDB-lite"/>
    </source>
</evidence>
<reference evidence="11" key="1">
    <citation type="submission" date="2025-08" db="UniProtKB">
        <authorList>
            <consortium name="Ensembl"/>
        </authorList>
    </citation>
    <scope>IDENTIFICATION</scope>
</reference>
<dbReference type="PROSITE" id="PS01186">
    <property type="entry name" value="EGF_2"/>
    <property type="match status" value="2"/>
</dbReference>
<evidence type="ECO:0008006" key="13">
    <source>
        <dbReference type="Google" id="ProtNLM"/>
    </source>
</evidence>
<evidence type="ECO:0000313" key="11">
    <source>
        <dbReference type="Ensembl" id="ENSAPOP00000029483.1"/>
    </source>
</evidence>
<dbReference type="PROSITE" id="PS00010">
    <property type="entry name" value="ASX_HYDROXYL"/>
    <property type="match status" value="2"/>
</dbReference>
<dbReference type="PANTHER" id="PTHR24050">
    <property type="entry name" value="PA14 DOMAIN-CONTAINING PROTEIN"/>
    <property type="match status" value="1"/>
</dbReference>
<dbReference type="InterPro" id="IPR052235">
    <property type="entry name" value="Nephronectin_domain"/>
</dbReference>
<feature type="domain" description="EGF-like" evidence="9">
    <location>
        <begin position="141"/>
        <end position="179"/>
    </location>
</feature>
<feature type="region of interest" description="Disordered" evidence="8">
    <location>
        <begin position="213"/>
        <end position="240"/>
    </location>
</feature>
<dbReference type="FunFam" id="2.10.25.10:FF:000187">
    <property type="entry name" value="nephronectin isoform X1"/>
    <property type="match status" value="1"/>
</dbReference>
<evidence type="ECO:0000256" key="1">
    <source>
        <dbReference type="ARBA" id="ARBA00009738"/>
    </source>
</evidence>
<dbReference type="PANTHER" id="PTHR24050:SF19">
    <property type="entry name" value="NEPHRONECTIN"/>
    <property type="match status" value="1"/>
</dbReference>
<evidence type="ECO:0000259" key="9">
    <source>
        <dbReference type="PROSITE" id="PS50026"/>
    </source>
</evidence>
<proteinExistence type="inferred from homology"/>
<dbReference type="InterPro" id="IPR000998">
    <property type="entry name" value="MAM_dom"/>
</dbReference>
<dbReference type="Pfam" id="PF00629">
    <property type="entry name" value="MAM"/>
    <property type="match status" value="1"/>
</dbReference>
<dbReference type="SUPFAM" id="SSF49899">
    <property type="entry name" value="Concanavalin A-like lectins/glucanases"/>
    <property type="match status" value="1"/>
</dbReference>
<dbReference type="AlphaFoldDB" id="A0A3Q1GGI1"/>
<sequence>VMTSDGLCRYGNSVECCWGWKPMDRGRCQPDCQQGCKHGDCVGPDRCKCHPGYTGKACNHDLNECGVKPRPCKHRCMNTVGSYKCYCLDGFTLMEDGSCRNARTCYHANCQYGCEVIKGAVRCTCPSPGLRLGPDGRTCIDVDECSSGRFVCARRRKCVNTFGSYTCRCHLGFRLMFIDGRYSCISEAHIIFKLKLLFYYPDVYSITTTPVTTTTTTTTPVTTTTTTPTTPPPATTTSMSIPTTLVTTTELDTTTPTIPPPPTITPFIPTFRNRTNHLIRPLAGLRRRMPSVVIKSEREQQFVLNKKTFKTQNPDLCRFLADVGVLRCSFDGGVCGWMSDGDGDLDWETVNNPAGERYLSVPELKAGQRSIRGARLAVQITPTWRHGELCFSFSHWLTGHHVGVLQLFIRKTGQDRRYGSALWSRTGGHGWRHTQVTLTTVCDNNKLAEKGHVSCGWYNIG</sequence>
<dbReference type="GO" id="GO:0016020">
    <property type="term" value="C:membrane"/>
    <property type="evidence" value="ECO:0007669"/>
    <property type="project" value="InterPro"/>
</dbReference>
<keyword evidence="2 7" id="KW-0245">EGF-like domain</keyword>
<organism evidence="11 12">
    <name type="scientific">Acanthochromis polyacanthus</name>
    <name type="common">spiny chromis</name>
    <dbReference type="NCBI Taxonomy" id="80966"/>
    <lineage>
        <taxon>Eukaryota</taxon>
        <taxon>Metazoa</taxon>
        <taxon>Chordata</taxon>
        <taxon>Craniata</taxon>
        <taxon>Vertebrata</taxon>
        <taxon>Euteleostomi</taxon>
        <taxon>Actinopterygii</taxon>
        <taxon>Neopterygii</taxon>
        <taxon>Teleostei</taxon>
        <taxon>Neoteleostei</taxon>
        <taxon>Acanthomorphata</taxon>
        <taxon>Ovalentaria</taxon>
        <taxon>Pomacentridae</taxon>
        <taxon>Acanthochromis</taxon>
    </lineage>
</organism>
<dbReference type="InterPro" id="IPR000152">
    <property type="entry name" value="EGF-type_Asp/Asn_hydroxyl_site"/>
</dbReference>
<protein>
    <recommendedName>
        <fullName evidence="13">Nephronectin a</fullName>
    </recommendedName>
</protein>
<dbReference type="GO" id="GO:0005509">
    <property type="term" value="F:calcium ion binding"/>
    <property type="evidence" value="ECO:0007669"/>
    <property type="project" value="InterPro"/>
</dbReference>
<feature type="domain" description="MAM" evidence="10">
    <location>
        <begin position="326"/>
        <end position="439"/>
    </location>
</feature>
<dbReference type="InterPro" id="IPR000742">
    <property type="entry name" value="EGF"/>
</dbReference>
<dbReference type="SMART" id="SM00179">
    <property type="entry name" value="EGF_CA"/>
    <property type="match status" value="2"/>
</dbReference>
<dbReference type="PROSITE" id="PS00022">
    <property type="entry name" value="EGF_1"/>
    <property type="match status" value="1"/>
</dbReference>
<dbReference type="CDD" id="cd00054">
    <property type="entry name" value="EGF_CA"/>
    <property type="match status" value="1"/>
</dbReference>
<dbReference type="InterPro" id="IPR018097">
    <property type="entry name" value="EGF_Ca-bd_CS"/>
</dbReference>
<feature type="domain" description="EGF-like" evidence="9">
    <location>
        <begin position="61"/>
        <end position="100"/>
    </location>
</feature>
<dbReference type="Proteomes" id="UP000257200">
    <property type="component" value="Unplaced"/>
</dbReference>
<comment type="caution">
    <text evidence="7">Lacks conserved residue(s) required for the propagation of feature annotation.</text>
</comment>
<name>A0A3Q1GGI1_9TELE</name>
<evidence type="ECO:0000256" key="3">
    <source>
        <dbReference type="ARBA" id="ARBA00022729"/>
    </source>
</evidence>
<dbReference type="GeneTree" id="ENSGT00930000150973"/>